<protein>
    <submittedName>
        <fullName evidence="1">Uncharacterized protein</fullName>
    </submittedName>
</protein>
<evidence type="ECO:0000313" key="1">
    <source>
        <dbReference type="EMBL" id="RUS89002.1"/>
    </source>
</evidence>
<dbReference type="EMBL" id="RQTK01000069">
    <property type="protein sequence ID" value="RUS89002.1"/>
    <property type="molecule type" value="Genomic_DNA"/>
</dbReference>
<reference evidence="1 2" key="1">
    <citation type="submission" date="2019-01" db="EMBL/GenBank/DDBJ databases">
        <title>A draft genome assembly of the solar-powered sea slug Elysia chlorotica.</title>
        <authorList>
            <person name="Cai H."/>
            <person name="Li Q."/>
            <person name="Fang X."/>
            <person name="Li J."/>
            <person name="Curtis N.E."/>
            <person name="Altenburger A."/>
            <person name="Shibata T."/>
            <person name="Feng M."/>
            <person name="Maeda T."/>
            <person name="Schwartz J.A."/>
            <person name="Shigenobu S."/>
            <person name="Lundholm N."/>
            <person name="Nishiyama T."/>
            <person name="Yang H."/>
            <person name="Hasebe M."/>
            <person name="Li S."/>
            <person name="Pierce S.K."/>
            <person name="Wang J."/>
        </authorList>
    </citation>
    <scope>NUCLEOTIDE SEQUENCE [LARGE SCALE GENOMIC DNA]</scope>
    <source>
        <strain evidence="1">EC2010</strain>
        <tissue evidence="1">Whole organism of an adult</tissue>
    </source>
</reference>
<sequence>MGMGYTMCLLIKCIVHHRAALVKLSHTTIIMVRGDHPIDRLAGGVISSFYLLFPRIKNNGEVKERQLLFIMNSGGLGCIAPNVLTGTFSGLFNCKLFMGS</sequence>
<gene>
    <name evidence="1" type="ORF">EGW08_003249</name>
</gene>
<organism evidence="1 2">
    <name type="scientific">Elysia chlorotica</name>
    <name type="common">Eastern emerald elysia</name>
    <name type="synonym">Sea slug</name>
    <dbReference type="NCBI Taxonomy" id="188477"/>
    <lineage>
        <taxon>Eukaryota</taxon>
        <taxon>Metazoa</taxon>
        <taxon>Spiralia</taxon>
        <taxon>Lophotrochozoa</taxon>
        <taxon>Mollusca</taxon>
        <taxon>Gastropoda</taxon>
        <taxon>Heterobranchia</taxon>
        <taxon>Euthyneura</taxon>
        <taxon>Panpulmonata</taxon>
        <taxon>Sacoglossa</taxon>
        <taxon>Placobranchoidea</taxon>
        <taxon>Plakobranchidae</taxon>
        <taxon>Elysia</taxon>
    </lineage>
</organism>
<name>A0A3S0ZY95_ELYCH</name>
<dbReference type="AlphaFoldDB" id="A0A3S0ZY95"/>
<dbReference type="Proteomes" id="UP000271974">
    <property type="component" value="Unassembled WGS sequence"/>
</dbReference>
<proteinExistence type="predicted"/>
<accession>A0A3S0ZY95</accession>
<evidence type="ECO:0000313" key="2">
    <source>
        <dbReference type="Proteomes" id="UP000271974"/>
    </source>
</evidence>
<keyword evidence="2" id="KW-1185">Reference proteome</keyword>
<comment type="caution">
    <text evidence="1">The sequence shown here is derived from an EMBL/GenBank/DDBJ whole genome shotgun (WGS) entry which is preliminary data.</text>
</comment>